<feature type="transmembrane region" description="Helical" evidence="2">
    <location>
        <begin position="79"/>
        <end position="102"/>
    </location>
</feature>
<name>A0A501XWA9_9SPHN</name>
<comment type="caution">
    <text evidence="3">The sequence shown here is derived from an EMBL/GenBank/DDBJ whole genome shotgun (WGS) entry which is preliminary data.</text>
</comment>
<feature type="region of interest" description="Disordered" evidence="1">
    <location>
        <begin position="1"/>
        <end position="26"/>
    </location>
</feature>
<dbReference type="EMBL" id="VFSU01000009">
    <property type="protein sequence ID" value="TPE64623.1"/>
    <property type="molecule type" value="Genomic_DNA"/>
</dbReference>
<feature type="compositionally biased region" description="Basic and acidic residues" evidence="1">
    <location>
        <begin position="1"/>
        <end position="14"/>
    </location>
</feature>
<proteinExistence type="predicted"/>
<keyword evidence="2" id="KW-0812">Transmembrane</keyword>
<dbReference type="RefSeq" id="WP_140926470.1">
    <property type="nucleotide sequence ID" value="NZ_VFSU01000009.1"/>
</dbReference>
<protein>
    <submittedName>
        <fullName evidence="3">Uncharacterized protein</fullName>
    </submittedName>
</protein>
<sequence length="280" mass="27780">MNEATDNQKDERVAHALSKLPEPPLPDGMAARITARATATAQLAAADVGAAPKLLVAAPGAVDPASVTRGRRADSWRSYAAASAAAVVLLSIGLVSISLLMARPGQDSGATPSVTLAGTPALPAAEPAAAPVRLANAPAQQMRPSFPAESANAKPARAPIDLKAADLKANGPSAVPQSPAALPEVRLAQDEAPAVSPVDPLASENKLAQFGPPAPRQDSKLPAEAYGPPAPTALAAAGGSAAPPATSVEAPAAAIASHSGSPPVPARPQPPAAQGPRPRF</sequence>
<feature type="compositionally biased region" description="Low complexity" evidence="1">
    <location>
        <begin position="232"/>
        <end position="245"/>
    </location>
</feature>
<gene>
    <name evidence="3" type="ORF">FJQ54_01085</name>
</gene>
<keyword evidence="4" id="KW-1185">Reference proteome</keyword>
<evidence type="ECO:0000313" key="4">
    <source>
        <dbReference type="Proteomes" id="UP000319897"/>
    </source>
</evidence>
<dbReference type="Proteomes" id="UP000319897">
    <property type="component" value="Unassembled WGS sequence"/>
</dbReference>
<feature type="region of interest" description="Disordered" evidence="1">
    <location>
        <begin position="205"/>
        <end position="280"/>
    </location>
</feature>
<evidence type="ECO:0000256" key="1">
    <source>
        <dbReference type="SAM" id="MobiDB-lite"/>
    </source>
</evidence>
<accession>A0A501XWA9</accession>
<reference evidence="3 4" key="1">
    <citation type="submission" date="2019-06" db="EMBL/GenBank/DDBJ databases">
        <authorList>
            <person name="Lee I."/>
            <person name="Jang G.I."/>
            <person name="Hwang C.Y."/>
        </authorList>
    </citation>
    <scope>NUCLEOTIDE SEQUENCE [LARGE SCALE GENOMIC DNA]</scope>
    <source>
        <strain evidence="3 4">PAMC 28131</strain>
    </source>
</reference>
<organism evidence="3 4">
    <name type="scientific">Sandaracinobacter neustonicus</name>
    <dbReference type="NCBI Taxonomy" id="1715348"/>
    <lineage>
        <taxon>Bacteria</taxon>
        <taxon>Pseudomonadati</taxon>
        <taxon>Pseudomonadota</taxon>
        <taxon>Alphaproteobacteria</taxon>
        <taxon>Sphingomonadales</taxon>
        <taxon>Sphingosinicellaceae</taxon>
        <taxon>Sandaracinobacter</taxon>
    </lineage>
</organism>
<dbReference type="AlphaFoldDB" id="A0A501XWA9"/>
<evidence type="ECO:0000256" key="2">
    <source>
        <dbReference type="SAM" id="Phobius"/>
    </source>
</evidence>
<evidence type="ECO:0000313" key="3">
    <source>
        <dbReference type="EMBL" id="TPE64623.1"/>
    </source>
</evidence>
<feature type="compositionally biased region" description="Pro residues" evidence="1">
    <location>
        <begin position="262"/>
        <end position="273"/>
    </location>
</feature>
<keyword evidence="2" id="KW-0472">Membrane</keyword>
<keyword evidence="2" id="KW-1133">Transmembrane helix</keyword>